<dbReference type="Pfam" id="PF01965">
    <property type="entry name" value="DJ-1_PfpI"/>
    <property type="match status" value="1"/>
</dbReference>
<comment type="caution">
    <text evidence="2">The sequence shown here is derived from an EMBL/GenBank/DDBJ whole genome shotgun (WGS) entry which is preliminary data.</text>
</comment>
<organism evidence="2 3">
    <name type="scientific">Podospora australis</name>
    <dbReference type="NCBI Taxonomy" id="1536484"/>
    <lineage>
        <taxon>Eukaryota</taxon>
        <taxon>Fungi</taxon>
        <taxon>Dikarya</taxon>
        <taxon>Ascomycota</taxon>
        <taxon>Pezizomycotina</taxon>
        <taxon>Sordariomycetes</taxon>
        <taxon>Sordariomycetidae</taxon>
        <taxon>Sordariales</taxon>
        <taxon>Podosporaceae</taxon>
        <taxon>Podospora</taxon>
    </lineage>
</organism>
<evidence type="ECO:0000313" key="3">
    <source>
        <dbReference type="Proteomes" id="UP001302126"/>
    </source>
</evidence>
<dbReference type="InterPro" id="IPR002818">
    <property type="entry name" value="DJ-1/PfpI"/>
</dbReference>
<reference evidence="2" key="1">
    <citation type="journal article" date="2023" name="Mol. Phylogenet. Evol.">
        <title>Genome-scale phylogeny and comparative genomics of the fungal order Sordariales.</title>
        <authorList>
            <person name="Hensen N."/>
            <person name="Bonometti L."/>
            <person name="Westerberg I."/>
            <person name="Brannstrom I.O."/>
            <person name="Guillou S."/>
            <person name="Cros-Aarteil S."/>
            <person name="Calhoun S."/>
            <person name="Haridas S."/>
            <person name="Kuo A."/>
            <person name="Mondo S."/>
            <person name="Pangilinan J."/>
            <person name="Riley R."/>
            <person name="LaButti K."/>
            <person name="Andreopoulos B."/>
            <person name="Lipzen A."/>
            <person name="Chen C."/>
            <person name="Yan M."/>
            <person name="Daum C."/>
            <person name="Ng V."/>
            <person name="Clum A."/>
            <person name="Steindorff A."/>
            <person name="Ohm R.A."/>
            <person name="Martin F."/>
            <person name="Silar P."/>
            <person name="Natvig D.O."/>
            <person name="Lalanne C."/>
            <person name="Gautier V."/>
            <person name="Ament-Velasquez S.L."/>
            <person name="Kruys A."/>
            <person name="Hutchinson M.I."/>
            <person name="Powell A.J."/>
            <person name="Barry K."/>
            <person name="Miller A.N."/>
            <person name="Grigoriev I.V."/>
            <person name="Debuchy R."/>
            <person name="Gladieux P."/>
            <person name="Hiltunen Thoren M."/>
            <person name="Johannesson H."/>
        </authorList>
    </citation>
    <scope>NUCLEOTIDE SEQUENCE</scope>
    <source>
        <strain evidence="2">PSN309</strain>
    </source>
</reference>
<name>A0AAN6X167_9PEZI</name>
<accession>A0AAN6X167</accession>
<sequence length="261" mass="28002">MGETALPRQTIHLGVLLATEVQLLDLACVDIFASASHEYLSLLNLVPAPIKNLAPSVKIYYVSSAQPGTLLPLTAGLSIASTHHLSDPLVQPGKLDIVLVPGPDPNATWEDSITDWLAAQAKDTRTDILSVCTGVYLCGAAGLLRGKQVSGPRGLQGGLKNKFPDQDVKWVGESLRWVQDGNFWSCGGVTNGNDLVAAYMRACNDKFPGPVAEFALVLTETGDRSQRYEKGTVRFTLGVVWQILKALFLGMRTGKGKGKSE</sequence>
<proteinExistence type="predicted"/>
<dbReference type="SUPFAM" id="SSF52317">
    <property type="entry name" value="Class I glutamine amidotransferase-like"/>
    <property type="match status" value="1"/>
</dbReference>
<dbReference type="PANTHER" id="PTHR43130">
    <property type="entry name" value="ARAC-FAMILY TRANSCRIPTIONAL REGULATOR"/>
    <property type="match status" value="1"/>
</dbReference>
<dbReference type="InterPro" id="IPR029062">
    <property type="entry name" value="Class_I_gatase-like"/>
</dbReference>
<dbReference type="Gene3D" id="3.40.50.880">
    <property type="match status" value="1"/>
</dbReference>
<evidence type="ECO:0000313" key="2">
    <source>
        <dbReference type="EMBL" id="KAK4191756.1"/>
    </source>
</evidence>
<gene>
    <name evidence="2" type="ORF">QBC35DRAFT_375131</name>
</gene>
<reference evidence="2" key="2">
    <citation type="submission" date="2023-05" db="EMBL/GenBank/DDBJ databases">
        <authorList>
            <consortium name="Lawrence Berkeley National Laboratory"/>
            <person name="Steindorff A."/>
            <person name="Hensen N."/>
            <person name="Bonometti L."/>
            <person name="Westerberg I."/>
            <person name="Brannstrom I.O."/>
            <person name="Guillou S."/>
            <person name="Cros-Aarteil S."/>
            <person name="Calhoun S."/>
            <person name="Haridas S."/>
            <person name="Kuo A."/>
            <person name="Mondo S."/>
            <person name="Pangilinan J."/>
            <person name="Riley R."/>
            <person name="Labutti K."/>
            <person name="Andreopoulos B."/>
            <person name="Lipzen A."/>
            <person name="Chen C."/>
            <person name="Yanf M."/>
            <person name="Daum C."/>
            <person name="Ng V."/>
            <person name="Clum A."/>
            <person name="Ohm R."/>
            <person name="Martin F."/>
            <person name="Silar P."/>
            <person name="Natvig D."/>
            <person name="Lalanne C."/>
            <person name="Gautier V."/>
            <person name="Ament-Velasquez S.L."/>
            <person name="Kruys A."/>
            <person name="Hutchinson M.I."/>
            <person name="Powell A.J."/>
            <person name="Barry K."/>
            <person name="Miller A.N."/>
            <person name="Grigoriev I.V."/>
            <person name="Debuchy R."/>
            <person name="Gladieux P."/>
            <person name="Thoren M.H."/>
            <person name="Johannesson H."/>
        </authorList>
    </citation>
    <scope>NUCLEOTIDE SEQUENCE</scope>
    <source>
        <strain evidence="2">PSN309</strain>
    </source>
</reference>
<protein>
    <submittedName>
        <fullName evidence="2">Class I glutamine amidotransferase-like protein</fullName>
    </submittedName>
</protein>
<evidence type="ECO:0000259" key="1">
    <source>
        <dbReference type="Pfam" id="PF01965"/>
    </source>
</evidence>
<keyword evidence="2" id="KW-0315">Glutamine amidotransferase</keyword>
<dbReference type="AlphaFoldDB" id="A0AAN6X167"/>
<keyword evidence="3" id="KW-1185">Reference proteome</keyword>
<dbReference type="InterPro" id="IPR052158">
    <property type="entry name" value="INH-QAR"/>
</dbReference>
<feature type="domain" description="DJ-1/PfpI" evidence="1">
    <location>
        <begin position="61"/>
        <end position="200"/>
    </location>
</feature>
<dbReference type="Proteomes" id="UP001302126">
    <property type="component" value="Unassembled WGS sequence"/>
</dbReference>
<dbReference type="EMBL" id="MU864357">
    <property type="protein sequence ID" value="KAK4191756.1"/>
    <property type="molecule type" value="Genomic_DNA"/>
</dbReference>
<dbReference type="PANTHER" id="PTHR43130:SF7">
    <property type="entry name" value="DJ-1_PFPI DOMAIN-CONTAINING PROTEIN"/>
    <property type="match status" value="1"/>
</dbReference>